<proteinExistence type="predicted"/>
<evidence type="ECO:0000313" key="2">
    <source>
        <dbReference type="EMBL" id="NNV54390.1"/>
    </source>
</evidence>
<dbReference type="Proteomes" id="UP000598971">
    <property type="component" value="Unassembled WGS sequence"/>
</dbReference>
<dbReference type="EMBL" id="WHPF01000002">
    <property type="protein sequence ID" value="NNV54390.1"/>
    <property type="molecule type" value="Genomic_DNA"/>
</dbReference>
<dbReference type="AlphaFoldDB" id="A0A8J8FAB0"/>
<evidence type="ECO:0000256" key="1">
    <source>
        <dbReference type="ARBA" id="ARBA00022857"/>
    </source>
</evidence>
<reference evidence="2" key="1">
    <citation type="submission" date="2019-10" db="EMBL/GenBank/DDBJ databases">
        <title>Draft genome sequence of Panacibacter sp. KCS-6.</title>
        <authorList>
            <person name="Yim K.J."/>
        </authorList>
    </citation>
    <scope>NUCLEOTIDE SEQUENCE</scope>
    <source>
        <strain evidence="2">KCS-6</strain>
    </source>
</reference>
<dbReference type="GO" id="GO:0003995">
    <property type="term" value="F:acyl-CoA dehydrogenase activity"/>
    <property type="evidence" value="ECO:0007669"/>
    <property type="project" value="InterPro"/>
</dbReference>
<organism evidence="2 3">
    <name type="scientific">Limnovirga soli</name>
    <dbReference type="NCBI Taxonomy" id="2656915"/>
    <lineage>
        <taxon>Bacteria</taxon>
        <taxon>Pseudomonadati</taxon>
        <taxon>Bacteroidota</taxon>
        <taxon>Chitinophagia</taxon>
        <taxon>Chitinophagales</taxon>
        <taxon>Chitinophagaceae</taxon>
        <taxon>Limnovirga</taxon>
    </lineage>
</organism>
<sequence length="335" mass="38346">MDLQERINLMVHLGEYLQSDDDILKEIKCKAEIQNAWFTQEFIQMAITNIANEFLNRSKLEAWAANYPSLAKMADSKTVGIVMAGNIPLVGFHDMLCVFVSGHQAVIKTSTKDEVLIKHLVQKMYEWNITVQNQISFADNLKGCDAYIATGSNNSGRYFEYYFGKYPHIIRRNRTSIAILTGEETAEQLDLLANDIQFYFGLGCRNVTKILVPVGYDFKPLLAACSKFGHFMDMHKYKDNFDYHLTLLLMNLKYYMSNESLILTENKSVFSPVSQVHYEFYTDIKEIEPYLPVANEVQCIVGHGYTDFGKAQIPSLFDYADGIDTMEFLSNINTH</sequence>
<accession>A0A8J8FAB0</accession>
<dbReference type="InterPro" id="IPR008670">
    <property type="entry name" value="CoA_reduct_LuxC"/>
</dbReference>
<name>A0A8J8FAB0_9BACT</name>
<dbReference type="RefSeq" id="WP_171606314.1">
    <property type="nucleotide sequence ID" value="NZ_WHPF01000002.1"/>
</dbReference>
<keyword evidence="1" id="KW-0521">NADP</keyword>
<dbReference type="GO" id="GO:0008218">
    <property type="term" value="P:bioluminescence"/>
    <property type="evidence" value="ECO:0007669"/>
    <property type="project" value="InterPro"/>
</dbReference>
<keyword evidence="3" id="KW-1185">Reference proteome</keyword>
<evidence type="ECO:0000313" key="3">
    <source>
        <dbReference type="Proteomes" id="UP000598971"/>
    </source>
</evidence>
<dbReference type="Pfam" id="PF05893">
    <property type="entry name" value="LuxC"/>
    <property type="match status" value="1"/>
</dbReference>
<gene>
    <name evidence="2" type="ORF">GD597_02890</name>
</gene>
<protein>
    <submittedName>
        <fullName evidence="2">Acyl-CoA reductase</fullName>
    </submittedName>
</protein>
<comment type="caution">
    <text evidence="2">The sequence shown here is derived from an EMBL/GenBank/DDBJ whole genome shotgun (WGS) entry which is preliminary data.</text>
</comment>